<organism evidence="2 3">
    <name type="scientific">Burkholderia savannae</name>
    <dbReference type="NCBI Taxonomy" id="1637837"/>
    <lineage>
        <taxon>Bacteria</taxon>
        <taxon>Pseudomonadati</taxon>
        <taxon>Pseudomonadota</taxon>
        <taxon>Betaproteobacteria</taxon>
        <taxon>Burkholderiales</taxon>
        <taxon>Burkholderiaceae</taxon>
        <taxon>Burkholderia</taxon>
        <taxon>pseudomallei group</taxon>
    </lineage>
</organism>
<proteinExistence type="predicted"/>
<evidence type="ECO:0000313" key="2">
    <source>
        <dbReference type="EMBL" id="KWZ42193.1"/>
    </source>
</evidence>
<keyword evidence="3" id="KW-1185">Reference proteome</keyword>
<feature type="compositionally biased region" description="Basic residues" evidence="1">
    <location>
        <begin position="56"/>
        <end position="74"/>
    </location>
</feature>
<gene>
    <name evidence="2" type="ORF">WS72_04380</name>
</gene>
<dbReference type="Proteomes" id="UP000070255">
    <property type="component" value="Unassembled WGS sequence"/>
</dbReference>
<feature type="region of interest" description="Disordered" evidence="1">
    <location>
        <begin position="21"/>
        <end position="81"/>
    </location>
</feature>
<dbReference type="EMBL" id="LNJQ01000001">
    <property type="protein sequence ID" value="KWZ42193.1"/>
    <property type="molecule type" value="Genomic_DNA"/>
</dbReference>
<accession>A0ABR5TB28</accession>
<feature type="compositionally biased region" description="Low complexity" evidence="1">
    <location>
        <begin position="42"/>
        <end position="55"/>
    </location>
</feature>
<reference evidence="2 3" key="1">
    <citation type="submission" date="2015-11" db="EMBL/GenBank/DDBJ databases">
        <authorList>
            <person name="Sahl J."/>
            <person name="Wagner D."/>
            <person name="Keim P."/>
        </authorList>
    </citation>
    <scope>NUCLEOTIDE SEQUENCE [LARGE SCALE GENOMIC DNA]</scope>
    <source>
        <strain evidence="2 3">BDU18</strain>
    </source>
</reference>
<evidence type="ECO:0000256" key="1">
    <source>
        <dbReference type="SAM" id="MobiDB-lite"/>
    </source>
</evidence>
<evidence type="ECO:0000313" key="3">
    <source>
        <dbReference type="Proteomes" id="UP000070255"/>
    </source>
</evidence>
<sequence>MLGPRADRDAASRDAARRLREMMRDVRRPGIGPDANRRAADRNPSAARLAAPPRRNAARRRARPLRRMRPHRPAPGHAFDR</sequence>
<name>A0ABR5TB28_9BURK</name>
<comment type="caution">
    <text evidence="2">The sequence shown here is derived from an EMBL/GenBank/DDBJ whole genome shotgun (WGS) entry which is preliminary data.</text>
</comment>
<protein>
    <submittedName>
        <fullName evidence="2">Uncharacterized protein</fullName>
    </submittedName>
</protein>